<evidence type="ECO:0000256" key="1">
    <source>
        <dbReference type="ARBA" id="ARBA00006890"/>
    </source>
</evidence>
<dbReference type="GO" id="GO:0003983">
    <property type="term" value="F:UTP:glucose-1-phosphate uridylyltransferase activity"/>
    <property type="evidence" value="ECO:0007669"/>
    <property type="project" value="UniProtKB-EC"/>
</dbReference>
<proteinExistence type="inferred from homology"/>
<keyword evidence="4" id="KW-0548">Nucleotidyltransferase</keyword>
<dbReference type="STRING" id="445975.COLSTE_00598"/>
<dbReference type="OrthoDB" id="9803306at2"/>
<dbReference type="GO" id="GO:0006011">
    <property type="term" value="P:UDP-alpha-D-glucose metabolic process"/>
    <property type="evidence" value="ECO:0007669"/>
    <property type="project" value="InterPro"/>
</dbReference>
<evidence type="ECO:0000256" key="5">
    <source>
        <dbReference type="ARBA" id="ARBA00048128"/>
    </source>
</evidence>
<dbReference type="InterPro" id="IPR005771">
    <property type="entry name" value="GalU_uridylyltTrfase_bac/arc"/>
</dbReference>
<protein>
    <recommendedName>
        <fullName evidence="2">UTP--glucose-1-phosphate uridylyltransferase</fullName>
        <ecNumber evidence="2">2.7.7.9</ecNumber>
    </recommendedName>
</protein>
<accession>B6G957</accession>
<evidence type="ECO:0000256" key="3">
    <source>
        <dbReference type="ARBA" id="ARBA00022679"/>
    </source>
</evidence>
<dbReference type="Pfam" id="PF00483">
    <property type="entry name" value="NTP_transferase"/>
    <property type="match status" value="1"/>
</dbReference>
<dbReference type="InterPro" id="IPR005835">
    <property type="entry name" value="NTP_transferase_dom"/>
</dbReference>
<gene>
    <name evidence="7" type="ORF">COLSTE_00598</name>
</gene>
<keyword evidence="8" id="KW-1185">Reference proteome</keyword>
<dbReference type="RefSeq" id="WP_006720260.1">
    <property type="nucleotide sequence ID" value="NZ_CP085935.1"/>
</dbReference>
<name>B6G957_9ACTN</name>
<keyword evidence="3 7" id="KW-0808">Transferase</keyword>
<reference evidence="7 8" key="1">
    <citation type="submission" date="2008-10" db="EMBL/GenBank/DDBJ databases">
        <title>Draft genome sequence of Collinsella stercoris (DSM 13279).</title>
        <authorList>
            <person name="Sudarsanam P."/>
            <person name="Ley R."/>
            <person name="Guruge J."/>
            <person name="Turnbaugh P.J."/>
            <person name="Mahowald M."/>
            <person name="Liep D."/>
            <person name="Gordon J."/>
        </authorList>
    </citation>
    <scope>NUCLEOTIDE SEQUENCE [LARGE SCALE GENOMIC DNA]</scope>
    <source>
        <strain evidence="7 8">DSM 13279</strain>
    </source>
</reference>
<comment type="caution">
    <text evidence="7">The sequence shown here is derived from an EMBL/GenBank/DDBJ whole genome shotgun (WGS) entry which is preliminary data.</text>
</comment>
<evidence type="ECO:0000256" key="2">
    <source>
        <dbReference type="ARBA" id="ARBA00012415"/>
    </source>
</evidence>
<organism evidence="7 8">
    <name type="scientific">Collinsella stercoris DSM 13279</name>
    <dbReference type="NCBI Taxonomy" id="445975"/>
    <lineage>
        <taxon>Bacteria</taxon>
        <taxon>Bacillati</taxon>
        <taxon>Actinomycetota</taxon>
        <taxon>Coriobacteriia</taxon>
        <taxon>Coriobacteriales</taxon>
        <taxon>Coriobacteriaceae</taxon>
        <taxon>Collinsella</taxon>
    </lineage>
</organism>
<dbReference type="PANTHER" id="PTHR43197">
    <property type="entry name" value="UTP--GLUCOSE-1-PHOSPHATE URIDYLYLTRANSFERASE"/>
    <property type="match status" value="1"/>
</dbReference>
<dbReference type="HOGENOM" id="CLU_029499_1_0_11"/>
<evidence type="ECO:0000313" key="7">
    <source>
        <dbReference type="EMBL" id="EEA91175.1"/>
    </source>
</evidence>
<dbReference type="InterPro" id="IPR029044">
    <property type="entry name" value="Nucleotide-diphossugar_trans"/>
</dbReference>
<dbReference type="PANTHER" id="PTHR43197:SF1">
    <property type="entry name" value="UTP--GLUCOSE-1-PHOSPHATE URIDYLYLTRANSFERASE"/>
    <property type="match status" value="1"/>
</dbReference>
<dbReference type="SUPFAM" id="SSF53448">
    <property type="entry name" value="Nucleotide-diphospho-sugar transferases"/>
    <property type="match status" value="1"/>
</dbReference>
<dbReference type="EC" id="2.7.7.9" evidence="2"/>
<sequence length="303" mass="32273">MKAIIPAAGLGTRFLPATKCTPKEMLPVLDKPVIQYVVEEALDPEEVDGAIIVTSPGKPELLSYFQPDRSLEALLRERGKAGYADAIAHAGNMPVDFRYQYEPRGLGHAIRSAADACAGEPFLVLLGDYVVPAKDICDKMLEVSRAHGGASVIAVAPCAPDQVDRYGVIAGDFVGTLEGCEGAGETEPGAVWRIGGLVEKPSPEAAPSNLYIVGRYLLSPLVMDLLANQQPGKGGEIQLTDAMARSLDREAMYAVVIDPLSGYDTGTPSGWIATNALMAANDPRFADEFWAAIDERGGLTREE</sequence>
<dbReference type="Gene3D" id="3.90.550.10">
    <property type="entry name" value="Spore Coat Polysaccharide Biosynthesis Protein SpsA, Chain A"/>
    <property type="match status" value="1"/>
</dbReference>
<evidence type="ECO:0000256" key="4">
    <source>
        <dbReference type="ARBA" id="ARBA00022695"/>
    </source>
</evidence>
<comment type="catalytic activity">
    <reaction evidence="5">
        <text>alpha-D-glucose 1-phosphate + UTP + H(+) = UDP-alpha-D-glucose + diphosphate</text>
        <dbReference type="Rhea" id="RHEA:19889"/>
        <dbReference type="ChEBI" id="CHEBI:15378"/>
        <dbReference type="ChEBI" id="CHEBI:33019"/>
        <dbReference type="ChEBI" id="CHEBI:46398"/>
        <dbReference type="ChEBI" id="CHEBI:58601"/>
        <dbReference type="ChEBI" id="CHEBI:58885"/>
        <dbReference type="EC" id="2.7.7.9"/>
    </reaction>
</comment>
<dbReference type="EMBL" id="ABXJ01000031">
    <property type="protein sequence ID" value="EEA91175.1"/>
    <property type="molecule type" value="Genomic_DNA"/>
</dbReference>
<evidence type="ECO:0000313" key="8">
    <source>
        <dbReference type="Proteomes" id="UP000003560"/>
    </source>
</evidence>
<comment type="similarity">
    <text evidence="1">Belongs to the UDPGP type 2 family.</text>
</comment>
<dbReference type="AlphaFoldDB" id="B6G957"/>
<dbReference type="Proteomes" id="UP000003560">
    <property type="component" value="Unassembled WGS sequence"/>
</dbReference>
<dbReference type="GeneID" id="98002907"/>
<dbReference type="eggNOG" id="COG1210">
    <property type="taxonomic scope" value="Bacteria"/>
</dbReference>
<dbReference type="CDD" id="cd02541">
    <property type="entry name" value="UGPase_prokaryotic"/>
    <property type="match status" value="1"/>
</dbReference>
<feature type="domain" description="Nucleotidyl transferase" evidence="6">
    <location>
        <begin position="2"/>
        <end position="276"/>
    </location>
</feature>
<evidence type="ECO:0000259" key="6">
    <source>
        <dbReference type="Pfam" id="PF00483"/>
    </source>
</evidence>
<reference evidence="7 8" key="2">
    <citation type="submission" date="2008-10" db="EMBL/GenBank/DDBJ databases">
        <authorList>
            <person name="Fulton L."/>
            <person name="Clifton S."/>
            <person name="Fulton B."/>
            <person name="Xu J."/>
            <person name="Minx P."/>
            <person name="Pepin K.H."/>
            <person name="Johnson M."/>
            <person name="Thiruvilangam P."/>
            <person name="Bhonagiri V."/>
            <person name="Nash W.E."/>
            <person name="Mardis E.R."/>
            <person name="Wilson R.K."/>
        </authorList>
    </citation>
    <scope>NUCLEOTIDE SEQUENCE [LARGE SCALE GENOMIC DNA]</scope>
    <source>
        <strain evidence="7 8">DSM 13279</strain>
    </source>
</reference>